<dbReference type="EMBL" id="BAABDH010000002">
    <property type="protein sequence ID" value="GAA3917723.1"/>
    <property type="molecule type" value="Genomic_DNA"/>
</dbReference>
<dbReference type="RefSeq" id="WP_345108403.1">
    <property type="nucleotide sequence ID" value="NZ_BAABDH010000002.1"/>
</dbReference>
<keyword evidence="2" id="KW-1185">Reference proteome</keyword>
<organism evidence="1 2">
    <name type="scientific">Hymenobacter algoricola</name>
    <dbReference type="NCBI Taxonomy" id="486267"/>
    <lineage>
        <taxon>Bacteria</taxon>
        <taxon>Pseudomonadati</taxon>
        <taxon>Bacteroidota</taxon>
        <taxon>Cytophagia</taxon>
        <taxon>Cytophagales</taxon>
        <taxon>Hymenobacteraceae</taxon>
        <taxon>Hymenobacter</taxon>
    </lineage>
</organism>
<dbReference type="InterPro" id="IPR037066">
    <property type="entry name" value="Plug_dom_sf"/>
</dbReference>
<proteinExistence type="predicted"/>
<dbReference type="Proteomes" id="UP001499909">
    <property type="component" value="Unassembled WGS sequence"/>
</dbReference>
<dbReference type="Gene3D" id="2.170.130.10">
    <property type="entry name" value="TonB-dependent receptor, plug domain"/>
    <property type="match status" value="1"/>
</dbReference>
<dbReference type="SUPFAM" id="SSF56935">
    <property type="entry name" value="Porins"/>
    <property type="match status" value="1"/>
</dbReference>
<sequence>MSVPPDNDFLTAKSDAELLFLVQNPTYYHPDLVQTARRELQRRSVPWAAAPAAGTPPDLVAFAEEPPERRWLVPALGGGLVALALGVFFLRTGATPPPAPARPAPPAALVAVETHLLPSFEGLTASQLRKMPAALPPGEQADTTARRKYLLLARRYWEAENQSAYLYEQALLGKASPALPGQVETTLDKWHRLTSALVYDHQLQPGMTARLELMEQAAAVRIQNLQGMSEQVGYGNFPLNDDLVFLNDSVQYLRQVLLGVPVARRQRPVRGHRTFTDGTPEVRELPQLPEARPQHNPLYVIDGHPFPSDASTGEAPAAVRRLSPDSIANIVVLKEKAAVGLYGPRAHDGAVVIVTRHPAQAVKGGWKTKTIRIF</sequence>
<name>A0ABP7M8Q9_9BACT</name>
<evidence type="ECO:0000313" key="2">
    <source>
        <dbReference type="Proteomes" id="UP001499909"/>
    </source>
</evidence>
<evidence type="ECO:0008006" key="3">
    <source>
        <dbReference type="Google" id="ProtNLM"/>
    </source>
</evidence>
<protein>
    <recommendedName>
        <fullName evidence="3">TonB-dependent receptor plug domain-containing protein</fullName>
    </recommendedName>
</protein>
<accession>A0ABP7M8Q9</accession>
<gene>
    <name evidence="1" type="ORF">GCM10022406_00590</name>
</gene>
<comment type="caution">
    <text evidence="1">The sequence shown here is derived from an EMBL/GenBank/DDBJ whole genome shotgun (WGS) entry which is preliminary data.</text>
</comment>
<evidence type="ECO:0000313" key="1">
    <source>
        <dbReference type="EMBL" id="GAA3917723.1"/>
    </source>
</evidence>
<reference evidence="2" key="1">
    <citation type="journal article" date="2019" name="Int. J. Syst. Evol. Microbiol.">
        <title>The Global Catalogue of Microorganisms (GCM) 10K type strain sequencing project: providing services to taxonomists for standard genome sequencing and annotation.</title>
        <authorList>
            <consortium name="The Broad Institute Genomics Platform"/>
            <consortium name="The Broad Institute Genome Sequencing Center for Infectious Disease"/>
            <person name="Wu L."/>
            <person name="Ma J."/>
        </authorList>
    </citation>
    <scope>NUCLEOTIDE SEQUENCE [LARGE SCALE GENOMIC DNA]</scope>
    <source>
        <strain evidence="2">JCM 17214</strain>
    </source>
</reference>